<dbReference type="InterPro" id="IPR051088">
    <property type="entry name" value="PTS_Sugar-EIIC/EIIB"/>
</dbReference>
<dbReference type="RefSeq" id="WP_186999024.1">
    <property type="nucleotide sequence ID" value="NZ_JACRWH010000019.1"/>
</dbReference>
<keyword evidence="6 9" id="KW-1133">Transmembrane helix</keyword>
<keyword evidence="3 8" id="KW-1003">Cell membrane</keyword>
<evidence type="ECO:0000313" key="12">
    <source>
        <dbReference type="Proteomes" id="UP000649075"/>
    </source>
</evidence>
<dbReference type="Pfam" id="PF02378">
    <property type="entry name" value="PTS_EIIC"/>
    <property type="match status" value="1"/>
</dbReference>
<evidence type="ECO:0000259" key="10">
    <source>
        <dbReference type="PROSITE" id="PS51105"/>
    </source>
</evidence>
<feature type="transmembrane region" description="Helical" evidence="9">
    <location>
        <begin position="184"/>
        <end position="204"/>
    </location>
</feature>
<feature type="transmembrane region" description="Helical" evidence="9">
    <location>
        <begin position="322"/>
        <end position="343"/>
    </location>
</feature>
<evidence type="ECO:0000256" key="6">
    <source>
        <dbReference type="ARBA" id="ARBA00022989"/>
    </source>
</evidence>
<keyword evidence="2 8" id="KW-0813">Transport</keyword>
<evidence type="ECO:0000256" key="7">
    <source>
        <dbReference type="ARBA" id="ARBA00023136"/>
    </source>
</evidence>
<reference evidence="11 12" key="1">
    <citation type="submission" date="2020-08" db="EMBL/GenBank/DDBJ databases">
        <authorList>
            <person name="Liu C."/>
            <person name="Sun Q."/>
        </authorList>
    </citation>
    <scope>NUCLEOTIDE SEQUENCE [LARGE SCALE GENOMIC DNA]</scope>
    <source>
        <strain evidence="11 12">L34</strain>
    </source>
</reference>
<dbReference type="PANTHER" id="PTHR33989:SF4">
    <property type="entry name" value="PTS SYSTEM N,N'-DIACETYLCHITOBIOSE-SPECIFIC EIIC COMPONENT"/>
    <property type="match status" value="1"/>
</dbReference>
<evidence type="ECO:0000256" key="8">
    <source>
        <dbReference type="PIRNR" id="PIRNR006351"/>
    </source>
</evidence>
<gene>
    <name evidence="11" type="ORF">H8911_06065</name>
</gene>
<evidence type="ECO:0000256" key="4">
    <source>
        <dbReference type="ARBA" id="ARBA00022597"/>
    </source>
</evidence>
<feature type="transmembrane region" description="Helical" evidence="9">
    <location>
        <begin position="399"/>
        <end position="417"/>
    </location>
</feature>
<feature type="domain" description="PTS EIIC type-3" evidence="10">
    <location>
        <begin position="4"/>
        <end position="416"/>
    </location>
</feature>
<comment type="caution">
    <text evidence="11">The sequence shown here is derived from an EMBL/GenBank/DDBJ whole genome shotgun (WGS) entry which is preliminary data.</text>
</comment>
<protein>
    <recommendedName>
        <fullName evidence="8">Permease IIC component</fullName>
    </recommendedName>
</protein>
<feature type="transmembrane region" description="Helical" evidence="9">
    <location>
        <begin position="27"/>
        <end position="50"/>
    </location>
</feature>
<evidence type="ECO:0000256" key="1">
    <source>
        <dbReference type="ARBA" id="ARBA00004651"/>
    </source>
</evidence>
<evidence type="ECO:0000256" key="9">
    <source>
        <dbReference type="SAM" id="Phobius"/>
    </source>
</evidence>
<evidence type="ECO:0000313" key="11">
    <source>
        <dbReference type="EMBL" id="MBC6012308.1"/>
    </source>
</evidence>
<sequence length="451" mass="49129">MDKLEKILMPMADVLTKNRVLIAIRDGFLISTPLLIVGSVFLLIANFPIPGWDAAVSSVLGAGWTDWFKAVSRASFNCTGLLTALGTGYAMAREFKADKIQGAAVALVSYFILMPTIHTAVRDSGEVVEDAIFAGLDFDYIGPNGIFMALICATLGVWLFAFAYKKGWTIKMPKGVPPAVADSFAALVPSALVMGVAFLVRIVFSFTEFGYFQDFVVAILQTPLEGLGDTLGANALYSFMCTFFWFFGINGPAVCNSVFFIGNVLTAKQLIAFEAGEALPYIFTNPFSNFFCNFGGGGSTLSLVILMVTVCKSERIKQLGKLSIVPGFFGINEPIIFGLPVVLNPVIAIPFILVPMMNLILSYFATLWGIIPRTTGVNLPWTTPIGFSGWLATGSWRASVWQIFLLVLGLMIYYPFIRTLDKKYLAEEAAAANESSEEDDISFDDLDLDNL</sequence>
<feature type="transmembrane region" description="Helical" evidence="9">
    <location>
        <begin position="103"/>
        <end position="121"/>
    </location>
</feature>
<dbReference type="PANTHER" id="PTHR33989">
    <property type="match status" value="1"/>
</dbReference>
<dbReference type="InterPro" id="IPR004796">
    <property type="entry name" value="PTS_IIC_cello"/>
</dbReference>
<evidence type="ECO:0000256" key="2">
    <source>
        <dbReference type="ARBA" id="ARBA00022448"/>
    </source>
</evidence>
<feature type="transmembrane region" description="Helical" evidence="9">
    <location>
        <begin position="287"/>
        <end position="310"/>
    </location>
</feature>
<dbReference type="PIRSF" id="PIRSF006351">
    <property type="entry name" value="PTS_EIIC-Cellobiose"/>
    <property type="match status" value="1"/>
</dbReference>
<name>A0ABR7KHU5_9FIRM</name>
<keyword evidence="7 8" id="KW-0472">Membrane</keyword>
<proteinExistence type="predicted"/>
<keyword evidence="4 8" id="KW-0762">Sugar transport</keyword>
<dbReference type="EMBL" id="JACRWH010000019">
    <property type="protein sequence ID" value="MBC6012308.1"/>
    <property type="molecule type" value="Genomic_DNA"/>
</dbReference>
<feature type="transmembrane region" description="Helical" evidence="9">
    <location>
        <begin position="70"/>
        <end position="91"/>
    </location>
</feature>
<dbReference type="NCBIfam" id="TIGR00410">
    <property type="entry name" value="lacE"/>
    <property type="match status" value="1"/>
</dbReference>
<comment type="subcellular location">
    <subcellularLocation>
        <location evidence="1">Cell membrane</location>
        <topology evidence="1">Multi-pass membrane protein</topology>
    </subcellularLocation>
</comment>
<dbReference type="Proteomes" id="UP000649075">
    <property type="component" value="Unassembled WGS sequence"/>
</dbReference>
<dbReference type="InterPro" id="IPR003352">
    <property type="entry name" value="PTS_EIIC"/>
</dbReference>
<dbReference type="PROSITE" id="PS51105">
    <property type="entry name" value="PTS_EIIC_TYPE_3"/>
    <property type="match status" value="1"/>
</dbReference>
<keyword evidence="5 9" id="KW-0812">Transmembrane</keyword>
<comment type="function">
    <text evidence="8">The phosphoenolpyruvate-dependent sugar phosphotransferase system (PTS), a major carbohydrate active -transport system, catalyzes the phosphorylation of incoming sugar substrates concomitant with their translocation across the cell membrane.</text>
</comment>
<dbReference type="InterPro" id="IPR004501">
    <property type="entry name" value="PTS_EIIC_3"/>
</dbReference>
<organism evidence="11 12">
    <name type="scientific">Holdemanella hominis</name>
    <dbReference type="NCBI Taxonomy" id="2764327"/>
    <lineage>
        <taxon>Bacteria</taxon>
        <taxon>Bacillati</taxon>
        <taxon>Bacillota</taxon>
        <taxon>Erysipelotrichia</taxon>
        <taxon>Erysipelotrichales</taxon>
        <taxon>Erysipelotrichaceae</taxon>
        <taxon>Holdemanella</taxon>
    </lineage>
</organism>
<evidence type="ECO:0000256" key="3">
    <source>
        <dbReference type="ARBA" id="ARBA00022475"/>
    </source>
</evidence>
<accession>A0ABR7KHU5</accession>
<keyword evidence="12" id="KW-1185">Reference proteome</keyword>
<feature type="transmembrane region" description="Helical" evidence="9">
    <location>
        <begin position="349"/>
        <end position="370"/>
    </location>
</feature>
<feature type="transmembrane region" description="Helical" evidence="9">
    <location>
        <begin position="141"/>
        <end position="164"/>
    </location>
</feature>
<evidence type="ECO:0000256" key="5">
    <source>
        <dbReference type="ARBA" id="ARBA00022692"/>
    </source>
</evidence>